<accession>M0A235</accession>
<dbReference type="InterPro" id="IPR014729">
    <property type="entry name" value="Rossmann-like_a/b/a_fold"/>
</dbReference>
<dbReference type="CDD" id="cd00293">
    <property type="entry name" value="USP-like"/>
    <property type="match status" value="1"/>
</dbReference>
<reference evidence="3 4" key="1">
    <citation type="journal article" date="2014" name="PLoS Genet.">
        <title>Phylogenetically driven sequencing of extremely halophilic archaea reveals strategies for static and dynamic osmo-response.</title>
        <authorList>
            <person name="Becker E.A."/>
            <person name="Seitzer P.M."/>
            <person name="Tritt A."/>
            <person name="Larsen D."/>
            <person name="Krusor M."/>
            <person name="Yao A.I."/>
            <person name="Wu D."/>
            <person name="Madern D."/>
            <person name="Eisen J.A."/>
            <person name="Darling A.E."/>
            <person name="Facciotti M.T."/>
        </authorList>
    </citation>
    <scope>NUCLEOTIDE SEQUENCE [LARGE SCALE GENOMIC DNA]</scope>
    <source>
        <strain evidence="3 4">JCM 10989</strain>
    </source>
</reference>
<organism evidence="3 4">
    <name type="scientific">Natrialba hulunbeirensis JCM 10989</name>
    <dbReference type="NCBI Taxonomy" id="1227493"/>
    <lineage>
        <taxon>Archaea</taxon>
        <taxon>Methanobacteriati</taxon>
        <taxon>Methanobacteriota</taxon>
        <taxon>Stenosarchaea group</taxon>
        <taxon>Halobacteria</taxon>
        <taxon>Halobacteriales</taxon>
        <taxon>Natrialbaceae</taxon>
        <taxon>Natrialba</taxon>
    </lineage>
</organism>
<dbReference type="Pfam" id="PF00582">
    <property type="entry name" value="Usp"/>
    <property type="match status" value="1"/>
</dbReference>
<dbReference type="RefSeq" id="WP_006652821.1">
    <property type="nucleotide sequence ID" value="NZ_AOIM01000020.1"/>
</dbReference>
<dbReference type="InterPro" id="IPR006016">
    <property type="entry name" value="UspA"/>
</dbReference>
<dbReference type="Proteomes" id="UP000011519">
    <property type="component" value="Unassembled WGS sequence"/>
</dbReference>
<dbReference type="PRINTS" id="PR01438">
    <property type="entry name" value="UNVRSLSTRESS"/>
</dbReference>
<sequence length="146" mass="15722">MYTVLLPVDETEPRVQAQLDAILSRPGVPDEIAVHVLYVRKELEFADTDVQIGEIKFDYEDVDQLPETVSTALESCRDAGVETHVHSATGSPPPAILDVAEQVGVDELVLGSRKQSPVGKVIFGSVTQAVILDSDRPVTVVSAAEN</sequence>
<dbReference type="PATRIC" id="fig|1227493.4.peg.1591"/>
<comment type="caution">
    <text evidence="3">The sequence shown here is derived from an EMBL/GenBank/DDBJ whole genome shotgun (WGS) entry which is preliminary data.</text>
</comment>
<proteinExistence type="inferred from homology"/>
<dbReference type="PANTHER" id="PTHR46268">
    <property type="entry name" value="STRESS RESPONSE PROTEIN NHAX"/>
    <property type="match status" value="1"/>
</dbReference>
<comment type="similarity">
    <text evidence="1">Belongs to the universal stress protein A family.</text>
</comment>
<dbReference type="AlphaFoldDB" id="M0A235"/>
<dbReference type="EMBL" id="AOIM01000020">
    <property type="protein sequence ID" value="ELY92386.1"/>
    <property type="molecule type" value="Genomic_DNA"/>
</dbReference>
<dbReference type="PANTHER" id="PTHR46268:SF6">
    <property type="entry name" value="UNIVERSAL STRESS PROTEIN UP12"/>
    <property type="match status" value="1"/>
</dbReference>
<dbReference type="SUPFAM" id="SSF52402">
    <property type="entry name" value="Adenine nucleotide alpha hydrolases-like"/>
    <property type="match status" value="1"/>
</dbReference>
<dbReference type="Gene3D" id="3.40.50.620">
    <property type="entry name" value="HUPs"/>
    <property type="match status" value="1"/>
</dbReference>
<evidence type="ECO:0000259" key="2">
    <source>
        <dbReference type="Pfam" id="PF00582"/>
    </source>
</evidence>
<dbReference type="STRING" id="1227493.C483_08023"/>
<feature type="domain" description="UspA" evidence="2">
    <location>
        <begin position="3"/>
        <end position="141"/>
    </location>
</feature>
<evidence type="ECO:0000256" key="1">
    <source>
        <dbReference type="ARBA" id="ARBA00008791"/>
    </source>
</evidence>
<evidence type="ECO:0000313" key="4">
    <source>
        <dbReference type="Proteomes" id="UP000011519"/>
    </source>
</evidence>
<protein>
    <submittedName>
        <fullName evidence="3">UspA domain-containing protein</fullName>
    </submittedName>
</protein>
<name>M0A235_9EURY</name>
<keyword evidence="4" id="KW-1185">Reference proteome</keyword>
<dbReference type="InterPro" id="IPR006015">
    <property type="entry name" value="Universal_stress_UspA"/>
</dbReference>
<dbReference type="OrthoDB" id="281037at2157"/>
<gene>
    <name evidence="3" type="ORF">C483_08023</name>
</gene>
<evidence type="ECO:0000313" key="3">
    <source>
        <dbReference type="EMBL" id="ELY92386.1"/>
    </source>
</evidence>